<protein>
    <submittedName>
        <fullName evidence="2">DNA polymerase Y family protein</fullName>
    </submittedName>
</protein>
<proteinExistence type="predicted"/>
<name>A0A4Y9IHP5_9BACT</name>
<comment type="caution">
    <text evidence="2">The sequence shown here is derived from an EMBL/GenBank/DDBJ whole genome shotgun (WGS) entry which is preliminary data.</text>
</comment>
<dbReference type="RefSeq" id="WP_221411834.1">
    <property type="nucleotide sequence ID" value="NZ_JADGKW010000105.1"/>
</dbReference>
<dbReference type="AlphaFoldDB" id="A0A4Y9IHP5"/>
<evidence type="ECO:0000313" key="3">
    <source>
        <dbReference type="Proteomes" id="UP000298285"/>
    </source>
</evidence>
<sequence length="135" mass="15039">VEHLMRLLGEHLARVTLAAPVGDLQLCVDEVDIVPLPVDSLELLPDTRASAQSLNLALERIAARLGPERVLRPRLVEDHRPERMATWHPASEKRPRAKPRCPTLPQPTLLLPEPMRLPMRGGQPLYQGPLLLLVG</sequence>
<organism evidence="2 3">
    <name type="scientific">Dysgonomonas mossii</name>
    <dbReference type="NCBI Taxonomy" id="163665"/>
    <lineage>
        <taxon>Bacteria</taxon>
        <taxon>Pseudomonadati</taxon>
        <taxon>Bacteroidota</taxon>
        <taxon>Bacteroidia</taxon>
        <taxon>Bacteroidales</taxon>
        <taxon>Dysgonomonadaceae</taxon>
        <taxon>Dysgonomonas</taxon>
    </lineage>
</organism>
<accession>A0A4Y9IHP5</accession>
<reference evidence="2 3" key="1">
    <citation type="submission" date="2019-03" db="EMBL/GenBank/DDBJ databases">
        <title>Diversity of the mouse oral microbiome.</title>
        <authorList>
            <person name="Joseph S."/>
            <person name="Aduse-Opoku J."/>
            <person name="Curtis M."/>
            <person name="Wade W."/>
            <person name="Hashim A."/>
        </authorList>
    </citation>
    <scope>NUCLEOTIDE SEQUENCE [LARGE SCALE GENOMIC DNA]</scope>
    <source>
        <strain evidence="2 3">P11</strain>
    </source>
</reference>
<feature type="non-terminal residue" evidence="2">
    <location>
        <position position="135"/>
    </location>
</feature>
<evidence type="ECO:0000256" key="1">
    <source>
        <dbReference type="SAM" id="MobiDB-lite"/>
    </source>
</evidence>
<gene>
    <name evidence="2" type="ORF">E4T88_17635</name>
</gene>
<dbReference type="Proteomes" id="UP000298285">
    <property type="component" value="Unassembled WGS sequence"/>
</dbReference>
<dbReference type="EMBL" id="SPPK01000105">
    <property type="protein sequence ID" value="TFU85167.1"/>
    <property type="molecule type" value="Genomic_DNA"/>
</dbReference>
<feature type="non-terminal residue" evidence="2">
    <location>
        <position position="1"/>
    </location>
</feature>
<feature type="region of interest" description="Disordered" evidence="1">
    <location>
        <begin position="87"/>
        <end position="107"/>
    </location>
</feature>
<evidence type="ECO:0000313" key="2">
    <source>
        <dbReference type="EMBL" id="TFU85167.1"/>
    </source>
</evidence>